<dbReference type="Proteomes" id="UP000812961">
    <property type="component" value="Unassembled WGS sequence"/>
</dbReference>
<dbReference type="RefSeq" id="WP_220252555.1">
    <property type="nucleotide sequence ID" value="NZ_JAICCF010000004.1"/>
</dbReference>
<evidence type="ECO:0000313" key="2">
    <source>
        <dbReference type="Proteomes" id="UP000812961"/>
    </source>
</evidence>
<name>A0ABS7GHR1_9BACT</name>
<dbReference type="EMBL" id="JAICCF010000004">
    <property type="protein sequence ID" value="MBW8687234.1"/>
    <property type="molecule type" value="Genomic_DNA"/>
</dbReference>
<proteinExistence type="predicted"/>
<keyword evidence="2" id="KW-1185">Reference proteome</keyword>
<gene>
    <name evidence="1" type="ORF">K1Y79_23045</name>
</gene>
<protein>
    <submittedName>
        <fullName evidence="1">Uncharacterized protein</fullName>
    </submittedName>
</protein>
<sequence>MPNSKSNATEEDANIYVYNIIEKELLKENFTVRDRALFNEIVKKTGEKIDYTELKNSTDTDIILELTNLETNVIYSTNEYYTSSGKKKLFKKGDIAARGYKVDFKVILIKNNEFAGNYNFQYVPCQNGCQVEEGKRGPKFYTKNNGKRQPYQAVSQYEMETFFKDAANKLVAALRS</sequence>
<accession>A0ABS7GHR1</accession>
<reference evidence="1 2" key="1">
    <citation type="submission" date="2021-08" db="EMBL/GenBank/DDBJ databases">
        <title>The genome sequence of Chitinophaga sp. B61.</title>
        <authorList>
            <person name="Zhang X."/>
        </authorList>
    </citation>
    <scope>NUCLEOTIDE SEQUENCE [LARGE SCALE GENOMIC DNA]</scope>
    <source>
        <strain evidence="1 2">B61</strain>
    </source>
</reference>
<comment type="caution">
    <text evidence="1">The sequence shown here is derived from an EMBL/GenBank/DDBJ whole genome shotgun (WGS) entry which is preliminary data.</text>
</comment>
<organism evidence="1 2">
    <name type="scientific">Chitinophaga rhizophila</name>
    <dbReference type="NCBI Taxonomy" id="2866212"/>
    <lineage>
        <taxon>Bacteria</taxon>
        <taxon>Pseudomonadati</taxon>
        <taxon>Bacteroidota</taxon>
        <taxon>Chitinophagia</taxon>
        <taxon>Chitinophagales</taxon>
        <taxon>Chitinophagaceae</taxon>
        <taxon>Chitinophaga</taxon>
    </lineage>
</organism>
<evidence type="ECO:0000313" key="1">
    <source>
        <dbReference type="EMBL" id="MBW8687234.1"/>
    </source>
</evidence>